<feature type="region of interest" description="Disordered" evidence="1">
    <location>
        <begin position="219"/>
        <end position="258"/>
    </location>
</feature>
<organism evidence="2 3">
    <name type="scientific">Ascobolus immersus RN42</name>
    <dbReference type="NCBI Taxonomy" id="1160509"/>
    <lineage>
        <taxon>Eukaryota</taxon>
        <taxon>Fungi</taxon>
        <taxon>Dikarya</taxon>
        <taxon>Ascomycota</taxon>
        <taxon>Pezizomycotina</taxon>
        <taxon>Pezizomycetes</taxon>
        <taxon>Pezizales</taxon>
        <taxon>Ascobolaceae</taxon>
        <taxon>Ascobolus</taxon>
    </lineage>
</organism>
<name>A0A3N4HQM5_ASCIM</name>
<feature type="compositionally biased region" description="Basic residues" evidence="1">
    <location>
        <begin position="249"/>
        <end position="258"/>
    </location>
</feature>
<evidence type="ECO:0000313" key="3">
    <source>
        <dbReference type="Proteomes" id="UP000275078"/>
    </source>
</evidence>
<accession>A0A3N4HQM5</accession>
<dbReference type="EMBL" id="ML119750">
    <property type="protein sequence ID" value="RPA76135.1"/>
    <property type="molecule type" value="Genomic_DNA"/>
</dbReference>
<protein>
    <submittedName>
        <fullName evidence="2">Uncharacterized protein</fullName>
    </submittedName>
</protein>
<proteinExistence type="predicted"/>
<dbReference type="Proteomes" id="UP000275078">
    <property type="component" value="Unassembled WGS sequence"/>
</dbReference>
<evidence type="ECO:0000256" key="1">
    <source>
        <dbReference type="SAM" id="MobiDB-lite"/>
    </source>
</evidence>
<keyword evidence="3" id="KW-1185">Reference proteome</keyword>
<gene>
    <name evidence="2" type="ORF">BJ508DRAFT_311353</name>
</gene>
<reference evidence="2 3" key="1">
    <citation type="journal article" date="2018" name="Nat. Ecol. Evol.">
        <title>Pezizomycetes genomes reveal the molecular basis of ectomycorrhizal truffle lifestyle.</title>
        <authorList>
            <person name="Murat C."/>
            <person name="Payen T."/>
            <person name="Noel B."/>
            <person name="Kuo A."/>
            <person name="Morin E."/>
            <person name="Chen J."/>
            <person name="Kohler A."/>
            <person name="Krizsan K."/>
            <person name="Balestrini R."/>
            <person name="Da Silva C."/>
            <person name="Montanini B."/>
            <person name="Hainaut M."/>
            <person name="Levati E."/>
            <person name="Barry K.W."/>
            <person name="Belfiori B."/>
            <person name="Cichocki N."/>
            <person name="Clum A."/>
            <person name="Dockter R.B."/>
            <person name="Fauchery L."/>
            <person name="Guy J."/>
            <person name="Iotti M."/>
            <person name="Le Tacon F."/>
            <person name="Lindquist E.A."/>
            <person name="Lipzen A."/>
            <person name="Malagnac F."/>
            <person name="Mello A."/>
            <person name="Molinier V."/>
            <person name="Miyauchi S."/>
            <person name="Poulain J."/>
            <person name="Riccioni C."/>
            <person name="Rubini A."/>
            <person name="Sitrit Y."/>
            <person name="Splivallo R."/>
            <person name="Traeger S."/>
            <person name="Wang M."/>
            <person name="Zifcakova L."/>
            <person name="Wipf D."/>
            <person name="Zambonelli A."/>
            <person name="Paolocci F."/>
            <person name="Nowrousian M."/>
            <person name="Ottonello S."/>
            <person name="Baldrian P."/>
            <person name="Spatafora J.W."/>
            <person name="Henrissat B."/>
            <person name="Nagy L.G."/>
            <person name="Aury J.M."/>
            <person name="Wincker P."/>
            <person name="Grigoriev I.V."/>
            <person name="Bonfante P."/>
            <person name="Martin F.M."/>
        </authorList>
    </citation>
    <scope>NUCLEOTIDE SEQUENCE [LARGE SCALE GENOMIC DNA]</scope>
    <source>
        <strain evidence="2 3">RN42</strain>
    </source>
</reference>
<evidence type="ECO:0000313" key="2">
    <source>
        <dbReference type="EMBL" id="RPA76135.1"/>
    </source>
</evidence>
<sequence length="258" mass="29557">MSTYYAEHPLIDDLQQILTHLRLIRGEIDWIEVGSWKMEVMEFLSSTTVRLSENVLEIANSALEKIERHNYTASNLLHQMRILLETKTIYHGDGCKDNTTKLDRAAFYLCRVQLDLQSIIMEFSRSGHLLRTCRAGVEEMYDTMQQFHTSIRHSNITLRSLDRLLNGENSKHPSYLPGNGYPEKLEVLEPRQWVSSNKYGIGQRVGSVIRRPRFSNASAISQAIGPSSAPETKARKGKARRRVDEPTRKGVKVTKKKT</sequence>
<dbReference type="AlphaFoldDB" id="A0A3N4HQM5"/>